<keyword evidence="7" id="KW-1185">Reference proteome</keyword>
<accession>A0A172Y4L4</accession>
<dbReference type="RefSeq" id="WP_025977145.1">
    <property type="nucleotide sequence ID" value="NZ_CP015614.1"/>
</dbReference>
<dbReference type="GO" id="GO:0016020">
    <property type="term" value="C:membrane"/>
    <property type="evidence" value="ECO:0007669"/>
    <property type="project" value="UniProtKB-SubCell"/>
</dbReference>
<keyword evidence="5" id="KW-0472">Membrane</keyword>
<evidence type="ECO:0000256" key="3">
    <source>
        <dbReference type="ARBA" id="ARBA00022692"/>
    </source>
</evidence>
<keyword evidence="4" id="KW-1133">Transmembrane helix</keyword>
<dbReference type="Proteomes" id="UP000077603">
    <property type="component" value="Chromosome"/>
</dbReference>
<gene>
    <name evidence="6" type="ORF">DA69_05090</name>
</gene>
<comment type="subcellular location">
    <subcellularLocation>
        <location evidence="1">Membrane</location>
        <topology evidence="1">Multi-pass membrane protein</topology>
    </subcellularLocation>
</comment>
<dbReference type="AlphaFoldDB" id="A0A172Y4L4"/>
<reference evidence="6 7" key="1">
    <citation type="journal article" date="2014" name="Genome Announc.">
        <title>Genome Sequence of a Promising Hydrogen-Producing Facultative Anaerobic Bacterium, Brevundimonas naejangsanensis Strain B1.</title>
        <authorList>
            <person name="Su H."/>
            <person name="Zhang T."/>
            <person name="Bao M."/>
            <person name="Jiang Y."/>
            <person name="Wang Y."/>
            <person name="Tan T."/>
        </authorList>
    </citation>
    <scope>NUCLEOTIDE SEQUENCE [LARGE SCALE GENOMIC DNA]</scope>
    <source>
        <strain evidence="6 7">B1</strain>
    </source>
</reference>
<dbReference type="PANTHER" id="PTHR32322:SF2">
    <property type="entry name" value="EAMA DOMAIN-CONTAINING PROTEIN"/>
    <property type="match status" value="1"/>
</dbReference>
<sequence>MAASSRFWGVASGLAAGALWGLVFLAPKMVPEASPLLLTAGRYLAYGLIAVLLIAPRWRRVTAALTREAWGALVWLSLAGNLVYFAFLVVSVHYAGVAASALIVGMVPVVVALWGLRDNDSPPLSRVAPPIAVAALAVGLIGWQSLSQGGGAAAQSGTATLIGLGCALAALLSWTAFAVGNSRWMGRLPDVTPHEWSLLTGVVTGGLALVLVIPSLFTLGGMTDDAWLRLIGVSAGVAIFASVIGNAFWNQASRLLPLTMLGQMIVSETLFAFIYGFIWEQRGPTVIEIVAMILMIVSVVWCVRAHRPAAVAAAEGEH</sequence>
<dbReference type="eggNOG" id="COG0697">
    <property type="taxonomic scope" value="Bacteria"/>
</dbReference>
<proteinExistence type="inferred from homology"/>
<dbReference type="InterPro" id="IPR050638">
    <property type="entry name" value="AA-Vitamin_Transporters"/>
</dbReference>
<evidence type="ECO:0000256" key="4">
    <source>
        <dbReference type="ARBA" id="ARBA00022989"/>
    </source>
</evidence>
<dbReference type="KEGG" id="bne:DA69_05090"/>
<dbReference type="OrthoDB" id="7216522at2"/>
<dbReference type="EMBL" id="CP015614">
    <property type="protein sequence ID" value="ANF54169.1"/>
    <property type="molecule type" value="Genomic_DNA"/>
</dbReference>
<dbReference type="PANTHER" id="PTHR32322">
    <property type="entry name" value="INNER MEMBRANE TRANSPORTER"/>
    <property type="match status" value="1"/>
</dbReference>
<evidence type="ECO:0000313" key="7">
    <source>
        <dbReference type="Proteomes" id="UP000077603"/>
    </source>
</evidence>
<keyword evidence="3" id="KW-0812">Transmembrane</keyword>
<dbReference type="STRING" id="588932.DA69_05090"/>
<organism evidence="6 7">
    <name type="scientific">Brevundimonas naejangsanensis</name>
    <dbReference type="NCBI Taxonomy" id="588932"/>
    <lineage>
        <taxon>Bacteria</taxon>
        <taxon>Pseudomonadati</taxon>
        <taxon>Pseudomonadota</taxon>
        <taxon>Alphaproteobacteria</taxon>
        <taxon>Caulobacterales</taxon>
        <taxon>Caulobacteraceae</taxon>
        <taxon>Brevundimonas</taxon>
    </lineage>
</organism>
<evidence type="ECO:0000313" key="6">
    <source>
        <dbReference type="EMBL" id="ANF54169.1"/>
    </source>
</evidence>
<dbReference type="InterPro" id="IPR000620">
    <property type="entry name" value="EamA_dom"/>
</dbReference>
<evidence type="ECO:0000256" key="5">
    <source>
        <dbReference type="ARBA" id="ARBA00023136"/>
    </source>
</evidence>
<evidence type="ECO:0000256" key="2">
    <source>
        <dbReference type="ARBA" id="ARBA00007362"/>
    </source>
</evidence>
<protein>
    <submittedName>
        <fullName evidence="6">Multidrug DMT transporter permease</fullName>
    </submittedName>
</protein>
<dbReference type="SUPFAM" id="SSF103481">
    <property type="entry name" value="Multidrug resistance efflux transporter EmrE"/>
    <property type="match status" value="1"/>
</dbReference>
<name>A0A172Y4L4_9CAUL</name>
<dbReference type="Pfam" id="PF00892">
    <property type="entry name" value="EamA"/>
    <property type="match status" value="1"/>
</dbReference>
<comment type="similarity">
    <text evidence="2">Belongs to the EamA transporter family.</text>
</comment>
<evidence type="ECO:0000256" key="1">
    <source>
        <dbReference type="ARBA" id="ARBA00004141"/>
    </source>
</evidence>
<dbReference type="InterPro" id="IPR037185">
    <property type="entry name" value="EmrE-like"/>
</dbReference>